<proteinExistence type="predicted"/>
<dbReference type="Proteomes" id="UP000619265">
    <property type="component" value="Unassembled WGS sequence"/>
</dbReference>
<protein>
    <submittedName>
        <fullName evidence="1">Uncharacterized protein</fullName>
    </submittedName>
</protein>
<reference evidence="1" key="1">
    <citation type="submission" date="2015-10" db="EMBL/GenBank/DDBJ databases">
        <authorList>
            <person name="Martinez-Garcia P.J."/>
            <person name="Crepeau M.W."/>
            <person name="Puiu D."/>
            <person name="Gonzalez-Ibeas D."/>
            <person name="Whalen J."/>
            <person name="Stevens K."/>
            <person name="Paul R."/>
            <person name="Butterfield T."/>
            <person name="Britton M."/>
            <person name="Reagan R."/>
            <person name="Chakraborty S."/>
            <person name="Walawage S.L."/>
            <person name="Vasquez-Gross H.A."/>
            <person name="Cardeno C."/>
            <person name="Famula R."/>
            <person name="Pratt K."/>
            <person name="Kuruganti S."/>
            <person name="Aradhya M.K."/>
            <person name="Leslie C.A."/>
            <person name="Dandekar A.M."/>
            <person name="Salzberg S.L."/>
            <person name="Wegrzyn J.L."/>
            <person name="Langley C.H."/>
            <person name="Neale D.B."/>
        </authorList>
    </citation>
    <scope>NUCLEOTIDE SEQUENCE</scope>
    <source>
        <tissue evidence="1">Leaves</tissue>
    </source>
</reference>
<comment type="caution">
    <text evidence="1">The sequence shown here is derived from an EMBL/GenBank/DDBJ whole genome shotgun (WGS) entry which is preliminary data.</text>
</comment>
<accession>A0A833WZM2</accession>
<gene>
    <name evidence="1" type="ORF">F2P56_030648</name>
</gene>
<reference evidence="1" key="2">
    <citation type="submission" date="2020-03" db="EMBL/GenBank/DDBJ databases">
        <title>Walnut 2.0.</title>
        <authorList>
            <person name="Marrano A."/>
            <person name="Britton M."/>
            <person name="Zimin A.V."/>
            <person name="Zaini P.A."/>
            <person name="Workman R."/>
            <person name="Puiu D."/>
            <person name="Bianco L."/>
            <person name="Allen B.J."/>
            <person name="Troggio M."/>
            <person name="Leslie C.A."/>
            <person name="Timp W."/>
            <person name="Dendekar A."/>
            <person name="Salzberg S.L."/>
            <person name="Neale D.B."/>
        </authorList>
    </citation>
    <scope>NUCLEOTIDE SEQUENCE</scope>
    <source>
        <tissue evidence="1">Leaves</tissue>
    </source>
</reference>
<dbReference type="EMBL" id="LIHL02000013">
    <property type="protein sequence ID" value="KAF5450281.1"/>
    <property type="molecule type" value="Genomic_DNA"/>
</dbReference>
<dbReference type="AlphaFoldDB" id="A0A833WZM2"/>
<evidence type="ECO:0000313" key="1">
    <source>
        <dbReference type="EMBL" id="KAF5450281.1"/>
    </source>
</evidence>
<sequence>SSHRTTIFFLTLSLPTSSSSSYSLSLIYLPFLSLYFSSYHPLSTPISLNPHPVFLHSPIVLVERPPSLSCGGSVAAVVSLEPLFEHIQVGFPQVVLLNFFRSNRKRGSLFFFEENVGRRQW</sequence>
<name>A0A833WZM2_JUGRE</name>
<dbReference type="Gramene" id="Jr13_21950_p3">
    <property type="protein sequence ID" value="cds.Jr13_21950_p3"/>
    <property type="gene ID" value="Jr13_21950"/>
</dbReference>
<evidence type="ECO:0000313" key="2">
    <source>
        <dbReference type="Proteomes" id="UP000619265"/>
    </source>
</evidence>
<organism evidence="1 2">
    <name type="scientific">Juglans regia</name>
    <name type="common">English walnut</name>
    <dbReference type="NCBI Taxonomy" id="51240"/>
    <lineage>
        <taxon>Eukaryota</taxon>
        <taxon>Viridiplantae</taxon>
        <taxon>Streptophyta</taxon>
        <taxon>Embryophyta</taxon>
        <taxon>Tracheophyta</taxon>
        <taxon>Spermatophyta</taxon>
        <taxon>Magnoliopsida</taxon>
        <taxon>eudicotyledons</taxon>
        <taxon>Gunneridae</taxon>
        <taxon>Pentapetalae</taxon>
        <taxon>rosids</taxon>
        <taxon>fabids</taxon>
        <taxon>Fagales</taxon>
        <taxon>Juglandaceae</taxon>
        <taxon>Juglans</taxon>
    </lineage>
</organism>
<feature type="non-terminal residue" evidence="1">
    <location>
        <position position="1"/>
    </location>
</feature>